<dbReference type="AlphaFoldDB" id="A0A3D9DNK4"/>
<gene>
    <name evidence="1" type="ORF">DRF60_06595</name>
</gene>
<sequence length="102" mass="11927">MIKSNNDPNYIFEEYKGYIIASHKNNVAERHVDNFILVYKKEEFPDYGFCIGLDDSKSSGRRIMVPNNLEDAKSYIDWLGEQRLKSDVKKTEIPKQRKGPKL</sequence>
<proteinExistence type="predicted"/>
<keyword evidence="2" id="KW-1185">Reference proteome</keyword>
<evidence type="ECO:0000313" key="2">
    <source>
        <dbReference type="Proteomes" id="UP000257030"/>
    </source>
</evidence>
<protein>
    <submittedName>
        <fullName evidence="1">Uncharacterized protein</fullName>
    </submittedName>
</protein>
<name>A0A3D9DNK4_9FLAO</name>
<evidence type="ECO:0000313" key="1">
    <source>
        <dbReference type="EMBL" id="REC79486.1"/>
    </source>
</evidence>
<dbReference type="EMBL" id="QNUH01000004">
    <property type="protein sequence ID" value="REC79486.1"/>
    <property type="molecule type" value="Genomic_DNA"/>
</dbReference>
<dbReference type="Proteomes" id="UP000257030">
    <property type="component" value="Unassembled WGS sequence"/>
</dbReference>
<accession>A0A3D9DNK4</accession>
<organism evidence="1 2">
    <name type="scientific">Chryseobacterium elymi</name>
    <dbReference type="NCBI Taxonomy" id="395936"/>
    <lineage>
        <taxon>Bacteria</taxon>
        <taxon>Pseudomonadati</taxon>
        <taxon>Bacteroidota</taxon>
        <taxon>Flavobacteriia</taxon>
        <taxon>Flavobacteriales</taxon>
        <taxon>Weeksellaceae</taxon>
        <taxon>Chryseobacterium group</taxon>
        <taxon>Chryseobacterium</taxon>
    </lineage>
</organism>
<dbReference type="OrthoDB" id="771660at2"/>
<dbReference type="RefSeq" id="WP_116011304.1">
    <property type="nucleotide sequence ID" value="NZ_QNUH01000004.1"/>
</dbReference>
<comment type="caution">
    <text evidence="1">The sequence shown here is derived from an EMBL/GenBank/DDBJ whole genome shotgun (WGS) entry which is preliminary data.</text>
</comment>
<reference evidence="1 2" key="1">
    <citation type="journal article" date="2010" name="Syst. Appl. Microbiol.">
        <title>Four new species of Chryseobacterium from the rhizosphere of coastal sand dune plants, Chryseobacterium elymi sp. nov., Chryseobacterium hagamense sp. nov., Chryseobacterium lathyri sp. nov. and Chryseobacterium rhizosphaerae sp. nov.</title>
        <authorList>
            <person name="Cho S.H."/>
            <person name="Lee K.S."/>
            <person name="Shin D.S."/>
            <person name="Han J.H."/>
            <person name="Park K.S."/>
            <person name="Lee C.H."/>
            <person name="Park K.H."/>
            <person name="Kim S.B."/>
        </authorList>
    </citation>
    <scope>NUCLEOTIDE SEQUENCE [LARGE SCALE GENOMIC DNA]</scope>
    <source>
        <strain evidence="1 2">KCTC 22547</strain>
    </source>
</reference>